<keyword evidence="9" id="KW-0479">Metal-binding</keyword>
<evidence type="ECO:0000256" key="4">
    <source>
        <dbReference type="ARBA" id="ARBA00022695"/>
    </source>
</evidence>
<dbReference type="InterPro" id="IPR005093">
    <property type="entry name" value="RNArep_beta"/>
</dbReference>
<organism evidence="11">
    <name type="scientific">Leviviridae sp</name>
    <dbReference type="NCBI Taxonomy" id="2027243"/>
    <lineage>
        <taxon>Viruses</taxon>
        <taxon>Riboviria</taxon>
        <taxon>Orthornavirae</taxon>
        <taxon>Lenarviricota</taxon>
        <taxon>Leviviricetes</taxon>
        <taxon>Norzivirales</taxon>
        <taxon>Fiersviridae</taxon>
    </lineage>
</organism>
<accession>A0A514D0A7</accession>
<sequence>MKSKLPLSYYAARKALRLSSHEIYCEIMTELFQSYDHFGFVKSLSGHFRSKRFDLALVLADSLSGAVHPDATTHFVANQFSNMIRKYPWLSDVVKTDPEGQAIRTFNRFERRCKLLNRKFVLYEKLRNPISSEIRSMQDFISHVIGSEPPLETILQRSCSFGAGASLGVHGNATNLRRKIHSEGWSVSPGAFTYSYWALMSDPNLRDVLLKNRSGISCLDWLQSKSEYARKTRIVNYNKISFVPKTAKTHRAIAVEPLLNGFVQKGIDVFMRSCLKRVGIDLSDQSLNQRLARSGSINDSEDSFATIDLSSASDSISIGLARLLLPPAWFDFLNSVRSHSYELGGNVYRYHKFCSMGNGFCFPLETLIFAACCHASGCVNPGIDFSVYGDDIIVRSGRSKEVLSLLKRIGFLPNVDKTFTSGPFRESCGSDWFGGVDVRPYTLDYRLDSIESLFKYLNLTRRSELTSSFFESTWSVVLNHVPVDFRFFRPFKGNADSGIDSWADQHLTSPHCRYNYRQWNWTCKSLDHKAAVDSAPRDRYRSDSTDMYALLSGLSSRWTGDVEYTVRRKTKTTVRLVTSSSADSGWLPPSFS</sequence>
<dbReference type="EMBL" id="MN033114">
    <property type="protein sequence ID" value="QDH87041.1"/>
    <property type="molecule type" value="Genomic_RNA"/>
</dbReference>
<dbReference type="SUPFAM" id="SSF56672">
    <property type="entry name" value="DNA/RNA polymerases"/>
    <property type="match status" value="1"/>
</dbReference>
<dbReference type="Pfam" id="PF03431">
    <property type="entry name" value="RNA_replicase_B"/>
    <property type="match status" value="1"/>
</dbReference>
<keyword evidence="3" id="KW-0808">Transferase</keyword>
<comment type="cofactor">
    <cofactor evidence="9">
        <name>Mg(2+)</name>
        <dbReference type="ChEBI" id="CHEBI:18420"/>
    </cofactor>
    <text evidence="9">Binds 2 Mg(2+) per subunit.</text>
</comment>
<evidence type="ECO:0000256" key="3">
    <source>
        <dbReference type="ARBA" id="ARBA00022679"/>
    </source>
</evidence>
<dbReference type="GO" id="GO:0046872">
    <property type="term" value="F:metal ion binding"/>
    <property type="evidence" value="ECO:0007669"/>
    <property type="project" value="UniProtKB-KW"/>
</dbReference>
<keyword evidence="6" id="KW-0693">Viral RNA replication</keyword>
<reference evidence="11" key="1">
    <citation type="submission" date="2019-05" db="EMBL/GenBank/DDBJ databases">
        <title>Metatranscriptomic reconstruction reveals RNA viruses with the potential to shape carbon cycling in soil.</title>
        <authorList>
            <person name="Starr E.P."/>
            <person name="Nuccio E."/>
            <person name="Pett-Ridge J."/>
            <person name="Banfield J.F."/>
            <person name="Firestone M.K."/>
        </authorList>
    </citation>
    <scope>NUCLEOTIDE SEQUENCE</scope>
    <source>
        <strain evidence="11">H3_Bulk_Litter_17_scaffold_1094</strain>
    </source>
</reference>
<evidence type="ECO:0000256" key="7">
    <source>
        <dbReference type="ARBA" id="ARBA00030248"/>
    </source>
</evidence>
<evidence type="ECO:0000256" key="5">
    <source>
        <dbReference type="ARBA" id="ARBA00022741"/>
    </source>
</evidence>
<keyword evidence="2 11" id="KW-0696">RNA-directed RNA polymerase</keyword>
<evidence type="ECO:0000313" key="11">
    <source>
        <dbReference type="EMBL" id="QDH87041.1"/>
    </source>
</evidence>
<protein>
    <recommendedName>
        <fullName evidence="1">RNA-directed RNA polymerase</fullName>
        <ecNumber evidence="1">2.7.7.48</ecNumber>
    </recommendedName>
    <alternativeName>
        <fullName evidence="7">RNA replicase beta chain</fullName>
    </alternativeName>
</protein>
<keyword evidence="5" id="KW-0547">Nucleotide-binding</keyword>
<dbReference type="GO" id="GO:0039694">
    <property type="term" value="P:viral RNA genome replication"/>
    <property type="evidence" value="ECO:0007669"/>
    <property type="project" value="InterPro"/>
</dbReference>
<dbReference type="GO" id="GO:0000166">
    <property type="term" value="F:nucleotide binding"/>
    <property type="evidence" value="ECO:0007669"/>
    <property type="project" value="UniProtKB-KW"/>
</dbReference>
<evidence type="ECO:0000256" key="1">
    <source>
        <dbReference type="ARBA" id="ARBA00012494"/>
    </source>
</evidence>
<dbReference type="GO" id="GO:0003968">
    <property type="term" value="F:RNA-directed RNA polymerase activity"/>
    <property type="evidence" value="ECO:0007669"/>
    <property type="project" value="UniProtKB-KW"/>
</dbReference>
<evidence type="ECO:0000256" key="2">
    <source>
        <dbReference type="ARBA" id="ARBA00022484"/>
    </source>
</evidence>
<name>A0A514D0A7_9VIRU</name>
<dbReference type="EC" id="2.7.7.48" evidence="1"/>
<evidence type="ECO:0000256" key="9">
    <source>
        <dbReference type="PIRSR" id="PIRSR605093-1"/>
    </source>
</evidence>
<feature type="domain" description="RdRp catalytic" evidence="10">
    <location>
        <begin position="293"/>
        <end position="422"/>
    </location>
</feature>
<dbReference type="InterPro" id="IPR007096">
    <property type="entry name" value="RNA-dir_Rpol_cat_phage"/>
</dbReference>
<dbReference type="PROSITE" id="PS50522">
    <property type="entry name" value="RDRP_PHAGE"/>
    <property type="match status" value="1"/>
</dbReference>
<gene>
    <name evidence="11" type="ORF">H3BulkLitter171094_000003</name>
</gene>
<comment type="catalytic activity">
    <reaction evidence="8">
        <text>RNA(n) + a ribonucleoside 5'-triphosphate = RNA(n+1) + diphosphate</text>
        <dbReference type="Rhea" id="RHEA:21248"/>
        <dbReference type="Rhea" id="RHEA-COMP:14527"/>
        <dbReference type="Rhea" id="RHEA-COMP:17342"/>
        <dbReference type="ChEBI" id="CHEBI:33019"/>
        <dbReference type="ChEBI" id="CHEBI:61557"/>
        <dbReference type="ChEBI" id="CHEBI:140395"/>
        <dbReference type="EC" id="2.7.7.48"/>
    </reaction>
</comment>
<keyword evidence="9" id="KW-0460">Magnesium</keyword>
<evidence type="ECO:0000256" key="6">
    <source>
        <dbReference type="ARBA" id="ARBA00022953"/>
    </source>
</evidence>
<evidence type="ECO:0000256" key="8">
    <source>
        <dbReference type="ARBA" id="ARBA00048744"/>
    </source>
</evidence>
<feature type="binding site" evidence="9">
    <location>
        <position position="390"/>
    </location>
    <ligand>
        <name>Mg(2+)</name>
        <dbReference type="ChEBI" id="CHEBI:18420"/>
        <label>2</label>
    </ligand>
</feature>
<dbReference type="InterPro" id="IPR043502">
    <property type="entry name" value="DNA/RNA_pol_sf"/>
</dbReference>
<keyword evidence="4" id="KW-0548">Nucleotidyltransferase</keyword>
<proteinExistence type="predicted"/>
<feature type="binding site" evidence="9">
    <location>
        <position position="308"/>
    </location>
    <ligand>
        <name>Mg(2+)</name>
        <dbReference type="ChEBI" id="CHEBI:18420"/>
        <label>2</label>
    </ligand>
</feature>
<feature type="binding site" evidence="9">
    <location>
        <position position="391"/>
    </location>
    <ligand>
        <name>Mg(2+)</name>
        <dbReference type="ChEBI" id="CHEBI:18420"/>
        <label>2</label>
    </ligand>
</feature>
<feature type="non-terminal residue" evidence="11">
    <location>
        <position position="592"/>
    </location>
</feature>
<evidence type="ECO:0000259" key="10">
    <source>
        <dbReference type="PROSITE" id="PS50522"/>
    </source>
</evidence>